<feature type="region of interest" description="Disordered" evidence="1">
    <location>
        <begin position="1"/>
        <end position="64"/>
    </location>
</feature>
<dbReference type="EMBL" id="CP018044">
    <property type="protein sequence ID" value="ATU20608.1"/>
    <property type="molecule type" value="Genomic_DNA"/>
</dbReference>
<feature type="compositionally biased region" description="Low complexity" evidence="1">
    <location>
        <begin position="131"/>
        <end position="145"/>
    </location>
</feature>
<dbReference type="Proteomes" id="UP000229907">
    <property type="component" value="Chromosome"/>
</dbReference>
<dbReference type="AlphaFoldDB" id="A0A2D3D670"/>
<feature type="compositionally biased region" description="Basic and acidic residues" evidence="1">
    <location>
        <begin position="120"/>
        <end position="130"/>
    </location>
</feature>
<feature type="region of interest" description="Disordered" evidence="1">
    <location>
        <begin position="304"/>
        <end position="333"/>
    </location>
</feature>
<dbReference type="InterPro" id="IPR032584">
    <property type="entry name" value="DUF4913"/>
</dbReference>
<reference evidence="2 3" key="1">
    <citation type="submission" date="2016-11" db="EMBL/GenBank/DDBJ databases">
        <title>complete genome sequence of Bifidobacterium choerinum strain FMB-1.</title>
        <authorList>
            <person name="Park C.-S."/>
            <person name="Jung D.-H."/>
            <person name="Choi D.-S."/>
        </authorList>
    </citation>
    <scope>NUCLEOTIDE SEQUENCE [LARGE SCALE GENOMIC DNA]</scope>
    <source>
        <strain evidence="2 3">FMB-1</strain>
    </source>
</reference>
<evidence type="ECO:0000313" key="3">
    <source>
        <dbReference type="Proteomes" id="UP000229907"/>
    </source>
</evidence>
<feature type="compositionally biased region" description="Acidic residues" evidence="1">
    <location>
        <begin position="146"/>
        <end position="161"/>
    </location>
</feature>
<gene>
    <name evidence="2" type="ORF">BcFMB_06390</name>
</gene>
<evidence type="ECO:0000256" key="1">
    <source>
        <dbReference type="SAM" id="MobiDB-lite"/>
    </source>
</evidence>
<proteinExistence type="predicted"/>
<feature type="region of interest" description="Disordered" evidence="1">
    <location>
        <begin position="96"/>
        <end position="171"/>
    </location>
</feature>
<dbReference type="RefSeq" id="WP_099721334.1">
    <property type="nucleotide sequence ID" value="NZ_CP018044.1"/>
</dbReference>
<name>A0A2D3D670_9BIFI</name>
<feature type="compositionally biased region" description="Basic and acidic residues" evidence="1">
    <location>
        <begin position="306"/>
        <end position="333"/>
    </location>
</feature>
<accession>A0A2D3D670</accession>
<dbReference type="KEGG" id="bcho:BcFMB_06390"/>
<dbReference type="Pfam" id="PF16259">
    <property type="entry name" value="DUF4913"/>
    <property type="match status" value="1"/>
</dbReference>
<sequence length="333" mass="36156">MSENNAVQFFGRFRRPGASEPSAAADPARRQTAPEAPDPVDGAEQAPMPAHAPMGPPPAPTTTQLQEAARLIVRAEGHSLATLLFGAMIEESIDASGHDATDIRPRRRTPAHAADADPAAEARDDTDTGRDGPAAADAPQDGPDAAQEDMDAPGPAEDDADGAQPDANAPEVADYRVIGQFGERARDLYYRNLPAFVEGFVAHVLAFQQNTSSPYRWVEDWWRWPQIVFPLDALWRGYEAARKQPAGMMVWYMQLYGVLDRVFNPDRGIVASLPAAQPYTDRGQPLPCAPPPADWRQRITATLAVGHDEPLPAGGREDTGRAPRGPRYAERTQ</sequence>
<protein>
    <recommendedName>
        <fullName evidence="4">DUF4913 domain-containing protein</fullName>
    </recommendedName>
</protein>
<evidence type="ECO:0008006" key="4">
    <source>
        <dbReference type="Google" id="ProtNLM"/>
    </source>
</evidence>
<evidence type="ECO:0000313" key="2">
    <source>
        <dbReference type="EMBL" id="ATU20608.1"/>
    </source>
</evidence>
<organism evidence="2 3">
    <name type="scientific">Bifidobacterium choerinum</name>
    <dbReference type="NCBI Taxonomy" id="35760"/>
    <lineage>
        <taxon>Bacteria</taxon>
        <taxon>Bacillati</taxon>
        <taxon>Actinomycetota</taxon>
        <taxon>Actinomycetes</taxon>
        <taxon>Bifidobacteriales</taxon>
        <taxon>Bifidobacteriaceae</taxon>
        <taxon>Bifidobacterium</taxon>
    </lineage>
</organism>